<comment type="caution">
    <text evidence="7">The sequence shown here is derived from an EMBL/GenBank/DDBJ whole genome shotgun (WGS) entry which is preliminary data.</text>
</comment>
<evidence type="ECO:0000313" key="7">
    <source>
        <dbReference type="EMBL" id="GFP93905.1"/>
    </source>
</evidence>
<keyword evidence="8" id="KW-1185">Reference proteome</keyword>
<dbReference type="Pfam" id="PF00005">
    <property type="entry name" value="ABC_tran"/>
    <property type="match status" value="1"/>
</dbReference>
<feature type="domain" description="AAA+ ATPase" evidence="6">
    <location>
        <begin position="4"/>
        <end position="164"/>
    </location>
</feature>
<dbReference type="InterPro" id="IPR036410">
    <property type="entry name" value="HSP_DnaJ_Cys-rich_dom_sf"/>
</dbReference>
<keyword evidence="4" id="KW-0067">ATP-binding</keyword>
<evidence type="ECO:0000256" key="2">
    <source>
        <dbReference type="ARBA" id="ARBA00012191"/>
    </source>
</evidence>
<evidence type="ECO:0000256" key="3">
    <source>
        <dbReference type="ARBA" id="ARBA00022741"/>
    </source>
</evidence>
<dbReference type="SUPFAM" id="SSF57938">
    <property type="entry name" value="DnaJ/Hsp40 cysteine-rich domain"/>
    <property type="match status" value="1"/>
</dbReference>
<evidence type="ECO:0000256" key="1">
    <source>
        <dbReference type="ARBA" id="ARBA00009726"/>
    </source>
</evidence>
<evidence type="ECO:0000256" key="5">
    <source>
        <dbReference type="ARBA" id="ARBA00034018"/>
    </source>
</evidence>
<dbReference type="EC" id="7.6.2.2" evidence="2"/>
<reference evidence="7" key="1">
    <citation type="submission" date="2020-07" db="EMBL/GenBank/DDBJ databases">
        <title>Ethylene signaling mediates host invasion by parasitic plants.</title>
        <authorList>
            <person name="Yoshida S."/>
        </authorList>
    </citation>
    <scope>NUCLEOTIDE SEQUENCE</scope>
    <source>
        <strain evidence="7">Okayama</strain>
    </source>
</reference>
<dbReference type="InterPro" id="IPR003439">
    <property type="entry name" value="ABC_transporter-like_ATP-bd"/>
</dbReference>
<evidence type="ECO:0000256" key="4">
    <source>
        <dbReference type="ARBA" id="ARBA00022840"/>
    </source>
</evidence>
<dbReference type="GO" id="GO:0008559">
    <property type="term" value="F:ABC-type xenobiotic transporter activity"/>
    <property type="evidence" value="ECO:0007669"/>
    <property type="project" value="UniProtKB-EC"/>
</dbReference>
<dbReference type="GO" id="GO:0005524">
    <property type="term" value="F:ATP binding"/>
    <property type="evidence" value="ECO:0007669"/>
    <property type="project" value="UniProtKB-KW"/>
</dbReference>
<dbReference type="EMBL" id="BMAC01000329">
    <property type="protein sequence ID" value="GFP93905.1"/>
    <property type="molecule type" value="Genomic_DNA"/>
</dbReference>
<keyword evidence="3" id="KW-0547">Nucleotide-binding</keyword>
<dbReference type="GO" id="GO:0016020">
    <property type="term" value="C:membrane"/>
    <property type="evidence" value="ECO:0007669"/>
    <property type="project" value="TreeGrafter"/>
</dbReference>
<evidence type="ECO:0000313" key="8">
    <source>
        <dbReference type="Proteomes" id="UP000653305"/>
    </source>
</evidence>
<dbReference type="AlphaFoldDB" id="A0A830CFD3"/>
<evidence type="ECO:0000259" key="6">
    <source>
        <dbReference type="SMART" id="SM00382"/>
    </source>
</evidence>
<dbReference type="InterPro" id="IPR050173">
    <property type="entry name" value="ABC_transporter_C-like"/>
</dbReference>
<dbReference type="Gene3D" id="3.40.50.300">
    <property type="entry name" value="P-loop containing nucleotide triphosphate hydrolases"/>
    <property type="match status" value="2"/>
</dbReference>
<dbReference type="GO" id="GO:0016887">
    <property type="term" value="F:ATP hydrolysis activity"/>
    <property type="evidence" value="ECO:0007669"/>
    <property type="project" value="InterPro"/>
</dbReference>
<dbReference type="PANTHER" id="PTHR24223">
    <property type="entry name" value="ATP-BINDING CASSETTE SUB-FAMILY C"/>
    <property type="match status" value="1"/>
</dbReference>
<sequence>MFPGRKKVGVVGRTRSGKSTLTQTIFWIVEPREGTIIIDDVDISKSGLHDLRSRLSIIPQDPTMFEGTALDKCKFRDIVRRKADKLTTGKTLRVPFGIIPIRALLKKSSIIVLDEATASVDSATDGIIQKIINQEFKDRTVVTIAQRLHTVIGSDFLLVLSDGSNGAPAPQNRNPPAAATPLLSISKPSWVVKSESNVRKESMTKPDPPCVVCRGSGRVDCSDCNGRGRTNHIQLTMLPKGEWPKWCRRCGGSGLGYCNRCLGTGEYRYIMGFHFMNKDNDRVRDNRVGNRQGSHSFTELLLNNDQSDLDSEM</sequence>
<gene>
    <name evidence="7" type="ORF">PHJA_001534800</name>
</gene>
<comment type="similarity">
    <text evidence="1">Belongs to the ABC transporter superfamily. ABCC family. Conjugate transporter (TC 3.A.1.208) subfamily.</text>
</comment>
<dbReference type="InterPro" id="IPR027417">
    <property type="entry name" value="P-loop_NTPase"/>
</dbReference>
<dbReference type="PANTHER" id="PTHR24223:SF165">
    <property type="entry name" value="ABC TRANSPORTER C FAMILY MEMBER 15-RELATED"/>
    <property type="match status" value="1"/>
</dbReference>
<dbReference type="InterPro" id="IPR003593">
    <property type="entry name" value="AAA+_ATPase"/>
</dbReference>
<accession>A0A830CFD3</accession>
<proteinExistence type="inferred from homology"/>
<comment type="catalytic activity">
    <reaction evidence="5">
        <text>ATP + H2O + xenobioticSide 1 = ADP + phosphate + xenobioticSide 2.</text>
        <dbReference type="EC" id="7.6.2.2"/>
    </reaction>
</comment>
<protein>
    <recommendedName>
        <fullName evidence="2">ABC-type xenobiotic transporter</fullName>
        <ecNumber evidence="2">7.6.2.2</ecNumber>
    </recommendedName>
</protein>
<dbReference type="SUPFAM" id="SSF52540">
    <property type="entry name" value="P-loop containing nucleoside triphosphate hydrolases"/>
    <property type="match status" value="1"/>
</dbReference>
<organism evidence="7 8">
    <name type="scientific">Phtheirospermum japonicum</name>
    <dbReference type="NCBI Taxonomy" id="374723"/>
    <lineage>
        <taxon>Eukaryota</taxon>
        <taxon>Viridiplantae</taxon>
        <taxon>Streptophyta</taxon>
        <taxon>Embryophyta</taxon>
        <taxon>Tracheophyta</taxon>
        <taxon>Spermatophyta</taxon>
        <taxon>Magnoliopsida</taxon>
        <taxon>eudicotyledons</taxon>
        <taxon>Gunneridae</taxon>
        <taxon>Pentapetalae</taxon>
        <taxon>asterids</taxon>
        <taxon>lamiids</taxon>
        <taxon>Lamiales</taxon>
        <taxon>Orobanchaceae</taxon>
        <taxon>Orobanchaceae incertae sedis</taxon>
        <taxon>Phtheirospermum</taxon>
    </lineage>
</organism>
<dbReference type="SMART" id="SM00382">
    <property type="entry name" value="AAA"/>
    <property type="match status" value="1"/>
</dbReference>
<dbReference type="Proteomes" id="UP000653305">
    <property type="component" value="Unassembled WGS sequence"/>
</dbReference>
<name>A0A830CFD3_9LAMI</name>
<dbReference type="OrthoDB" id="3355217at2759"/>